<reference evidence="1 2" key="1">
    <citation type="submission" date="2018-02" db="EMBL/GenBank/DDBJ databases">
        <authorList>
            <person name="Cohen D.B."/>
            <person name="Kent A.D."/>
        </authorList>
    </citation>
    <scope>NUCLEOTIDE SEQUENCE [LARGE SCALE GENOMIC DNA]</scope>
    <source>
        <strain evidence="1">1</strain>
    </source>
</reference>
<gene>
    <name evidence="1" type="ORF">MPLG2_1646</name>
</gene>
<name>A0A2N9JEX5_9ACTN</name>
<dbReference type="AlphaFoldDB" id="A0A2N9JEX5"/>
<dbReference type="KEGG" id="mgg:MPLG2_1646"/>
<evidence type="ECO:0000313" key="2">
    <source>
        <dbReference type="Proteomes" id="UP000238164"/>
    </source>
</evidence>
<organism evidence="1 2">
    <name type="scientific">Micropruina glycogenica</name>
    <dbReference type="NCBI Taxonomy" id="75385"/>
    <lineage>
        <taxon>Bacteria</taxon>
        <taxon>Bacillati</taxon>
        <taxon>Actinomycetota</taxon>
        <taxon>Actinomycetes</taxon>
        <taxon>Propionibacteriales</taxon>
        <taxon>Nocardioidaceae</taxon>
        <taxon>Micropruina</taxon>
    </lineage>
</organism>
<sequence length="26" mass="2834">MVTVPLHSFGLGWRHGDPRVFPAAVS</sequence>
<dbReference type="EMBL" id="LT985188">
    <property type="protein sequence ID" value="SPD86682.1"/>
    <property type="molecule type" value="Genomic_DNA"/>
</dbReference>
<dbReference type="Proteomes" id="UP000238164">
    <property type="component" value="Chromosome 1"/>
</dbReference>
<protein>
    <submittedName>
        <fullName evidence="1">Uncharacterized protein</fullName>
    </submittedName>
</protein>
<evidence type="ECO:0000313" key="1">
    <source>
        <dbReference type="EMBL" id="SPD86682.1"/>
    </source>
</evidence>
<accession>A0A2N9JEX5</accession>
<proteinExistence type="predicted"/>
<keyword evidence="2" id="KW-1185">Reference proteome</keyword>